<dbReference type="RefSeq" id="WP_119949107.1">
    <property type="nucleotide sequence ID" value="NZ_QZEZ01000001.1"/>
</dbReference>
<protein>
    <submittedName>
        <fullName evidence="2">Glycosyltransferase family 2 protein</fullName>
    </submittedName>
</protein>
<dbReference type="Proteomes" id="UP000265614">
    <property type="component" value="Unassembled WGS sequence"/>
</dbReference>
<evidence type="ECO:0000259" key="1">
    <source>
        <dbReference type="Pfam" id="PF00535"/>
    </source>
</evidence>
<dbReference type="EMBL" id="QZEZ01000001">
    <property type="protein sequence ID" value="RJK98181.1"/>
    <property type="molecule type" value="Genomic_DNA"/>
</dbReference>
<dbReference type="OrthoDB" id="9771846at2"/>
<keyword evidence="3" id="KW-1185">Reference proteome</keyword>
<evidence type="ECO:0000313" key="2">
    <source>
        <dbReference type="EMBL" id="RJK98181.1"/>
    </source>
</evidence>
<dbReference type="SUPFAM" id="SSF53448">
    <property type="entry name" value="Nucleotide-diphospho-sugar transferases"/>
    <property type="match status" value="1"/>
</dbReference>
<gene>
    <name evidence="2" type="ORF">D5H78_04545</name>
</gene>
<dbReference type="AlphaFoldDB" id="A0A3A3ZN24"/>
<dbReference type="InterPro" id="IPR001173">
    <property type="entry name" value="Glyco_trans_2-like"/>
</dbReference>
<feature type="domain" description="Glycosyltransferase 2-like" evidence="1">
    <location>
        <begin position="5"/>
        <end position="130"/>
    </location>
</feature>
<dbReference type="Pfam" id="PF00535">
    <property type="entry name" value="Glycos_transf_2"/>
    <property type="match status" value="1"/>
</dbReference>
<dbReference type="Gene3D" id="3.90.550.10">
    <property type="entry name" value="Spore Coat Polysaccharide Biosynthesis Protein SpsA, Chain A"/>
    <property type="match status" value="1"/>
</dbReference>
<reference evidence="2 3" key="1">
    <citation type="submission" date="2018-09" db="EMBL/GenBank/DDBJ databases">
        <title>YIM 75000 draft genome.</title>
        <authorList>
            <person name="Tang S."/>
            <person name="Feng Y."/>
        </authorList>
    </citation>
    <scope>NUCLEOTIDE SEQUENCE [LARGE SCALE GENOMIC DNA]</scope>
    <source>
        <strain evidence="2 3">YIM 75000</strain>
    </source>
</reference>
<dbReference type="GO" id="GO:0016740">
    <property type="term" value="F:transferase activity"/>
    <property type="evidence" value="ECO:0007669"/>
    <property type="project" value="UniProtKB-KW"/>
</dbReference>
<keyword evidence="2" id="KW-0808">Transferase</keyword>
<sequence length="305" mass="33959">MSLTSVVIPTYNGWDFTEQLLAQLVPLPDAALDVVVVDDKSELDLSGKVARRFPHVRFVTRSVNGGFARAVNEGVAATRGEVLAVLNNDLIVSAAQLRVLVDLARADHDLVVSPRLAYPDGRPAKVAHRFPTATRDARDMFVPTRVLRRVAAGRGPSSEEQGLVPTDWVTGACLVFHRSVWERVGPLDVDYRMYSEEVDWQRRARAVGVRSAVAEAVTVVHDESQGAAASHEAQLRRLGQVWRSRVRYHELHSAPRELRRLRALSKVALTQVPLLRVAALAPRLRSVAEYERARVDVIRRALVQR</sequence>
<name>A0A3A3ZN24_9ACTN</name>
<accession>A0A3A3ZN24</accession>
<proteinExistence type="predicted"/>
<evidence type="ECO:0000313" key="3">
    <source>
        <dbReference type="Proteomes" id="UP000265614"/>
    </source>
</evidence>
<dbReference type="PANTHER" id="PTHR43179">
    <property type="entry name" value="RHAMNOSYLTRANSFERASE WBBL"/>
    <property type="match status" value="1"/>
</dbReference>
<organism evidence="2 3">
    <name type="scientific">Vallicoccus soli</name>
    <dbReference type="NCBI Taxonomy" id="2339232"/>
    <lineage>
        <taxon>Bacteria</taxon>
        <taxon>Bacillati</taxon>
        <taxon>Actinomycetota</taxon>
        <taxon>Actinomycetes</taxon>
        <taxon>Motilibacterales</taxon>
        <taxon>Vallicoccaceae</taxon>
        <taxon>Vallicoccus</taxon>
    </lineage>
</organism>
<comment type="caution">
    <text evidence="2">The sequence shown here is derived from an EMBL/GenBank/DDBJ whole genome shotgun (WGS) entry which is preliminary data.</text>
</comment>
<dbReference type="PANTHER" id="PTHR43179:SF7">
    <property type="entry name" value="RHAMNOSYLTRANSFERASE WBBL"/>
    <property type="match status" value="1"/>
</dbReference>
<dbReference type="InterPro" id="IPR029044">
    <property type="entry name" value="Nucleotide-diphossugar_trans"/>
</dbReference>